<dbReference type="SUPFAM" id="SSF161098">
    <property type="entry name" value="MetI-like"/>
    <property type="match status" value="1"/>
</dbReference>
<name>Q2RVP2_RHORT</name>
<feature type="transmembrane region" description="Helical" evidence="8">
    <location>
        <begin position="277"/>
        <end position="296"/>
    </location>
</feature>
<feature type="domain" description="ABC transmembrane type-1" evidence="9">
    <location>
        <begin position="158"/>
        <end position="347"/>
    </location>
</feature>
<feature type="transmembrane region" description="Helical" evidence="8">
    <location>
        <begin position="123"/>
        <end position="145"/>
    </location>
</feature>
<dbReference type="InterPro" id="IPR000515">
    <property type="entry name" value="MetI-like"/>
</dbReference>
<keyword evidence="6 8" id="KW-1133">Transmembrane helix</keyword>
<dbReference type="GO" id="GO:0043190">
    <property type="term" value="C:ATP-binding cassette (ABC) transporter complex"/>
    <property type="evidence" value="ECO:0007669"/>
    <property type="project" value="InterPro"/>
</dbReference>
<dbReference type="AlphaFoldDB" id="Q2RVP2"/>
<dbReference type="Pfam" id="PF00528">
    <property type="entry name" value="BPD_transp_1"/>
    <property type="match status" value="1"/>
</dbReference>
<evidence type="ECO:0000256" key="3">
    <source>
        <dbReference type="ARBA" id="ARBA00022448"/>
    </source>
</evidence>
<dbReference type="InterPro" id="IPR035906">
    <property type="entry name" value="MetI-like_sf"/>
</dbReference>
<dbReference type="PANTHER" id="PTHR30614:SF41">
    <property type="entry name" value="INNER MEMBRANE AMINO-ACID ABC TRANSPORTER PERMEASE PROTEIN YHDY"/>
    <property type="match status" value="1"/>
</dbReference>
<evidence type="ECO:0000256" key="8">
    <source>
        <dbReference type="RuleBase" id="RU363032"/>
    </source>
</evidence>
<reference evidence="10 11" key="1">
    <citation type="journal article" date="2011" name="Stand. Genomic Sci.">
        <title>Complete genome sequence of Rhodospirillum rubrum type strain (S1).</title>
        <authorList>
            <person name="Munk A.C."/>
            <person name="Copeland A."/>
            <person name="Lucas S."/>
            <person name="Lapidus A."/>
            <person name="Del Rio T.G."/>
            <person name="Barry K."/>
            <person name="Detter J.C."/>
            <person name="Hammon N."/>
            <person name="Israni S."/>
            <person name="Pitluck S."/>
            <person name="Brettin T."/>
            <person name="Bruce D."/>
            <person name="Han C."/>
            <person name="Tapia R."/>
            <person name="Gilna P."/>
            <person name="Schmutz J."/>
            <person name="Larimer F."/>
            <person name="Land M."/>
            <person name="Kyrpides N.C."/>
            <person name="Mavromatis K."/>
            <person name="Richardson P."/>
            <person name="Rohde M."/>
            <person name="Goker M."/>
            <person name="Klenk H.P."/>
            <person name="Zhang Y."/>
            <person name="Roberts G.P."/>
            <person name="Reslewic S."/>
            <person name="Schwartz D.C."/>
        </authorList>
    </citation>
    <scope>NUCLEOTIDE SEQUENCE [LARGE SCALE GENOMIC DNA]</scope>
    <source>
        <strain evidence="11">ATCC 11170 / ATH 1.1.1 / DSM 467 / LMG 4362 / NCIMB 8255 / S1</strain>
    </source>
</reference>
<keyword evidence="5 8" id="KW-0812">Transmembrane</keyword>
<dbReference type="HOGENOM" id="CLU_019602_16_1_5"/>
<dbReference type="EMBL" id="CP000230">
    <property type="protein sequence ID" value="ABC21803.1"/>
    <property type="molecule type" value="Genomic_DNA"/>
</dbReference>
<feature type="transmembrane region" description="Helical" evidence="8">
    <location>
        <begin position="303"/>
        <end position="321"/>
    </location>
</feature>
<evidence type="ECO:0000259" key="9">
    <source>
        <dbReference type="PROSITE" id="PS50928"/>
    </source>
</evidence>
<comment type="similarity">
    <text evidence="2">Belongs to the binding-protein-dependent transport system permease family. HisMQ subfamily.</text>
</comment>
<dbReference type="STRING" id="269796.Rru_A1002"/>
<dbReference type="Proteomes" id="UP000001929">
    <property type="component" value="Chromosome"/>
</dbReference>
<keyword evidence="7 8" id="KW-0472">Membrane</keyword>
<dbReference type="FunFam" id="1.10.3720.10:FF:000032">
    <property type="entry name" value="General amino acid ABC transporter permease"/>
    <property type="match status" value="1"/>
</dbReference>
<dbReference type="EnsemblBacteria" id="ABC21803">
    <property type="protein sequence ID" value="ABC21803"/>
    <property type="gene ID" value="Rru_A1002"/>
</dbReference>
<feature type="transmembrane region" description="Helical" evidence="8">
    <location>
        <begin position="333"/>
        <end position="351"/>
    </location>
</feature>
<evidence type="ECO:0000313" key="11">
    <source>
        <dbReference type="Proteomes" id="UP000001929"/>
    </source>
</evidence>
<comment type="subcellular location">
    <subcellularLocation>
        <location evidence="1">Cell inner membrane</location>
        <topology evidence="1">Multi-pass membrane protein</topology>
    </subcellularLocation>
    <subcellularLocation>
        <location evidence="8">Cell membrane</location>
        <topology evidence="8">Multi-pass membrane protein</topology>
    </subcellularLocation>
</comment>
<dbReference type="InterPro" id="IPR010065">
    <property type="entry name" value="AA_ABC_transptr_permease_3TM"/>
</dbReference>
<sequence length="365" mass="39261">MAVFAPKAALPPPVQTTGPIAWIRQNLLSSPFNIALTALALWIVVSGGSSLVTWAILDATFIGEGQDACSNGGACWAFIINRLDFFTYGFYPAAERWRVNLGFLMLAVALVPQFITGFSGRRALGLFGLTALPVITGVLLVGGVFGLRPVDTSQWGGLMLTLVLAYVGIVAALPLGMVLALGRRSSMPVVRISCTTFIELWRGVPLISVLFMASVMLPLFLPTGVTFDKLLRALIGITLFQSAYMAEVIRGGLQAIPRGQFEAASALGLGFWRSTGLIILPQALKLVIPGVVNTFIALFKDTTLVLIIGLLDILGTVQSAIVDPAWSRVAVEGYIFAGFCFWIFCFGMSRYSQALESKLHTGHRK</sequence>
<evidence type="ECO:0000256" key="1">
    <source>
        <dbReference type="ARBA" id="ARBA00004429"/>
    </source>
</evidence>
<dbReference type="eggNOG" id="COG0765">
    <property type="taxonomic scope" value="Bacteria"/>
</dbReference>
<dbReference type="PROSITE" id="PS50928">
    <property type="entry name" value="ABC_TM1"/>
    <property type="match status" value="1"/>
</dbReference>
<keyword evidence="4" id="KW-1003">Cell membrane</keyword>
<dbReference type="PANTHER" id="PTHR30614">
    <property type="entry name" value="MEMBRANE COMPONENT OF AMINO ACID ABC TRANSPORTER"/>
    <property type="match status" value="1"/>
</dbReference>
<keyword evidence="3 8" id="KW-0813">Transport</keyword>
<evidence type="ECO:0000256" key="5">
    <source>
        <dbReference type="ARBA" id="ARBA00022692"/>
    </source>
</evidence>
<feature type="transmembrane region" description="Helical" evidence="8">
    <location>
        <begin position="157"/>
        <end position="182"/>
    </location>
</feature>
<evidence type="ECO:0000313" key="10">
    <source>
        <dbReference type="EMBL" id="ABC21803.1"/>
    </source>
</evidence>
<dbReference type="KEGG" id="rru:Rru_A1002"/>
<evidence type="ECO:0000256" key="7">
    <source>
        <dbReference type="ARBA" id="ARBA00023136"/>
    </source>
</evidence>
<proteinExistence type="inferred from homology"/>
<dbReference type="GO" id="GO:0022857">
    <property type="term" value="F:transmembrane transporter activity"/>
    <property type="evidence" value="ECO:0007669"/>
    <property type="project" value="InterPro"/>
</dbReference>
<protein>
    <submittedName>
        <fullName evidence="10">Amino acid ABC transporter, permease protein, 3-TM region, His/Glu/Gln/Arg/opine</fullName>
    </submittedName>
</protein>
<organism evidence="10 11">
    <name type="scientific">Rhodospirillum rubrum (strain ATCC 11170 / ATH 1.1.1 / DSM 467 / LMG 4362 / NCIMB 8255 / S1)</name>
    <dbReference type="NCBI Taxonomy" id="269796"/>
    <lineage>
        <taxon>Bacteria</taxon>
        <taxon>Pseudomonadati</taxon>
        <taxon>Pseudomonadota</taxon>
        <taxon>Alphaproteobacteria</taxon>
        <taxon>Rhodospirillales</taxon>
        <taxon>Rhodospirillaceae</taxon>
        <taxon>Rhodospirillum</taxon>
    </lineage>
</organism>
<keyword evidence="11" id="KW-1185">Reference proteome</keyword>
<dbReference type="InterPro" id="IPR043429">
    <property type="entry name" value="ArtM/GltK/GlnP/TcyL/YhdX-like"/>
</dbReference>
<dbReference type="PhylomeDB" id="Q2RVP2"/>
<dbReference type="PATRIC" id="fig|269796.9.peg.1057"/>
<evidence type="ECO:0000256" key="6">
    <source>
        <dbReference type="ARBA" id="ARBA00022989"/>
    </source>
</evidence>
<dbReference type="GO" id="GO:0006865">
    <property type="term" value="P:amino acid transport"/>
    <property type="evidence" value="ECO:0007669"/>
    <property type="project" value="TreeGrafter"/>
</dbReference>
<dbReference type="CDD" id="cd06261">
    <property type="entry name" value="TM_PBP2"/>
    <property type="match status" value="1"/>
</dbReference>
<dbReference type="Gene3D" id="1.10.3720.10">
    <property type="entry name" value="MetI-like"/>
    <property type="match status" value="1"/>
</dbReference>
<accession>Q2RVP2</accession>
<dbReference type="NCBIfam" id="TIGR01726">
    <property type="entry name" value="HEQRo_perm_3TM"/>
    <property type="match status" value="1"/>
</dbReference>
<evidence type="ECO:0000256" key="2">
    <source>
        <dbReference type="ARBA" id="ARBA00010072"/>
    </source>
</evidence>
<gene>
    <name evidence="10" type="ordered locus">Rru_A1002</name>
</gene>
<evidence type="ECO:0000256" key="4">
    <source>
        <dbReference type="ARBA" id="ARBA00022475"/>
    </source>
</evidence>
<feature type="transmembrane region" description="Helical" evidence="8">
    <location>
        <begin position="203"/>
        <end position="221"/>
    </location>
</feature>
<feature type="transmembrane region" description="Helical" evidence="8">
    <location>
        <begin position="34"/>
        <end position="57"/>
    </location>
</feature>
<feature type="transmembrane region" description="Helical" evidence="8">
    <location>
        <begin position="97"/>
        <end position="116"/>
    </location>
</feature>
<dbReference type="RefSeq" id="WP_011388757.1">
    <property type="nucleotide sequence ID" value="NC_007643.1"/>
</dbReference>